<gene>
    <name evidence="1" type="ORF">ABXL37_06910</name>
</gene>
<sequence length="61" mass="6179">MPNLAATETGGAVGHRMRTASFALFSSIIAGGIVDAGTHLGVDPRFVKEGSALPFALHGLS</sequence>
<evidence type="ECO:0000313" key="1">
    <source>
        <dbReference type="EMBL" id="MET1473973.1"/>
    </source>
</evidence>
<dbReference type="EMBL" id="JBEWCH010000003">
    <property type="protein sequence ID" value="MET1473973.1"/>
    <property type="molecule type" value="Genomic_DNA"/>
</dbReference>
<comment type="caution">
    <text evidence="1">The sequence shown here is derived from an EMBL/GenBank/DDBJ whole genome shotgun (WGS) entry which is preliminary data.</text>
</comment>
<keyword evidence="2" id="KW-1185">Reference proteome</keyword>
<protein>
    <submittedName>
        <fullName evidence="1">Phosphate transporter</fullName>
    </submittedName>
</protein>
<dbReference type="Proteomes" id="UP001548587">
    <property type="component" value="Unassembled WGS sequence"/>
</dbReference>
<evidence type="ECO:0000313" key="2">
    <source>
        <dbReference type="Proteomes" id="UP001548587"/>
    </source>
</evidence>
<accession>A0ABV2C4D4</accession>
<dbReference type="RefSeq" id="WP_209924839.1">
    <property type="nucleotide sequence ID" value="NZ_JBEWCH010000003.1"/>
</dbReference>
<reference evidence="1 2" key="1">
    <citation type="submission" date="2024-06" db="EMBL/GenBank/DDBJ databases">
        <title>Burkholderia sola in Mexico.</title>
        <authorList>
            <person name="Estrada P."/>
        </authorList>
    </citation>
    <scope>NUCLEOTIDE SEQUENCE [LARGE SCALE GENOMIC DNA]</scope>
    <source>
        <strain evidence="1 2">CpTa8-5</strain>
    </source>
</reference>
<name>A0ABV2C4D4_9BURK</name>
<proteinExistence type="predicted"/>
<organism evidence="1 2">
    <name type="scientific">Burkholderia sola</name>
    <dbReference type="NCBI Taxonomy" id="2843302"/>
    <lineage>
        <taxon>Bacteria</taxon>
        <taxon>Pseudomonadati</taxon>
        <taxon>Pseudomonadota</taxon>
        <taxon>Betaproteobacteria</taxon>
        <taxon>Burkholderiales</taxon>
        <taxon>Burkholderiaceae</taxon>
        <taxon>Burkholderia</taxon>
        <taxon>Burkholderia cepacia complex</taxon>
    </lineage>
</organism>